<dbReference type="EMBL" id="CP054038">
    <property type="protein sequence ID" value="QKJ18745.1"/>
    <property type="molecule type" value="Genomic_DNA"/>
</dbReference>
<accession>A0A7D4U3L8</accession>
<dbReference type="AlphaFoldDB" id="A0A7D4U3L8"/>
<evidence type="ECO:0000313" key="2">
    <source>
        <dbReference type="Proteomes" id="UP000502498"/>
    </source>
</evidence>
<organism evidence="1 2">
    <name type="scientific">Microbacterium hominis</name>
    <dbReference type="NCBI Taxonomy" id="162426"/>
    <lineage>
        <taxon>Bacteria</taxon>
        <taxon>Bacillati</taxon>
        <taxon>Actinomycetota</taxon>
        <taxon>Actinomycetes</taxon>
        <taxon>Micrococcales</taxon>
        <taxon>Microbacteriaceae</taxon>
        <taxon>Microbacterium</taxon>
    </lineage>
</organism>
<evidence type="ECO:0000313" key="1">
    <source>
        <dbReference type="EMBL" id="QKJ18745.1"/>
    </source>
</evidence>
<dbReference type="RefSeq" id="WP_172989186.1">
    <property type="nucleotide sequence ID" value="NZ_CP054038.1"/>
</dbReference>
<proteinExistence type="predicted"/>
<protein>
    <submittedName>
        <fullName evidence="1">Uncharacterized protein</fullName>
    </submittedName>
</protein>
<name>A0A7D4U3L8_9MICO</name>
<reference evidence="1 2" key="1">
    <citation type="submission" date="2020-05" db="EMBL/GenBank/DDBJ databases">
        <title>Strain PA2F3 complete genome.</title>
        <authorList>
            <person name="Kim Y.-S."/>
            <person name="Kim S.-J."/>
            <person name="Jung H.-k."/>
            <person name="Kim S.-E."/>
            <person name="Kim K.-H."/>
        </authorList>
    </citation>
    <scope>NUCLEOTIDE SEQUENCE [LARGE SCALE GENOMIC DNA]</scope>
    <source>
        <strain evidence="1 2">PA2F3</strain>
    </source>
</reference>
<dbReference type="Proteomes" id="UP000502498">
    <property type="component" value="Chromosome"/>
</dbReference>
<sequence>MKRRNAKHLISEDEQIARYAYVLGNVPAAIADKAYSGAFQRLAAPQRERLMQGLREQLPAGIQETASDDPEAFATLMRNLHARHAVVTVPGAADLAAAFVTSPPVVAYFTTGAGSVVIDQHPPWLHEIAGHETAPIDAGRNRSFNGPQRWA</sequence>
<gene>
    <name evidence="1" type="ORF">HQM25_04660</name>
</gene>